<keyword evidence="1" id="KW-0732">Signal</keyword>
<feature type="signal peptide" evidence="1">
    <location>
        <begin position="1"/>
        <end position="23"/>
    </location>
</feature>
<reference evidence="2 3" key="1">
    <citation type="submission" date="2020-11" db="EMBL/GenBank/DDBJ databases">
        <authorList>
            <person name="Kim M.K."/>
        </authorList>
    </citation>
    <scope>NUCLEOTIDE SEQUENCE [LARGE SCALE GENOMIC DNA]</scope>
    <source>
        <strain evidence="2 3">BT662</strain>
    </source>
</reference>
<keyword evidence="3" id="KW-1185">Reference proteome</keyword>
<dbReference type="PROSITE" id="PS51257">
    <property type="entry name" value="PROKAR_LIPOPROTEIN"/>
    <property type="match status" value="1"/>
</dbReference>
<evidence type="ECO:0000256" key="1">
    <source>
        <dbReference type="SAM" id="SignalP"/>
    </source>
</evidence>
<accession>A0ABS0I0Y9</accession>
<sequence length="121" mass="13147">MSSQQKPWVVLPLAAVAFLSGCADECTGSIETTVLYAKPGPGGVGRATYVDVVNQPGLGIKKTLLYEGKEFGTFEHVLIINDRESRFAKNRSICFTTYHQEPAAADGDLNETDIPKITIEQ</sequence>
<evidence type="ECO:0000313" key="3">
    <source>
        <dbReference type="Proteomes" id="UP000618931"/>
    </source>
</evidence>
<evidence type="ECO:0000313" key="2">
    <source>
        <dbReference type="EMBL" id="MBF9220615.1"/>
    </source>
</evidence>
<proteinExistence type="predicted"/>
<protein>
    <submittedName>
        <fullName evidence="2">Uncharacterized protein</fullName>
    </submittedName>
</protein>
<dbReference type="Proteomes" id="UP000618931">
    <property type="component" value="Unassembled WGS sequence"/>
</dbReference>
<organism evidence="2 3">
    <name type="scientific">Hymenobacter ruricola</name>
    <dbReference type="NCBI Taxonomy" id="2791023"/>
    <lineage>
        <taxon>Bacteria</taxon>
        <taxon>Pseudomonadati</taxon>
        <taxon>Bacteroidota</taxon>
        <taxon>Cytophagia</taxon>
        <taxon>Cytophagales</taxon>
        <taxon>Hymenobacteraceae</taxon>
        <taxon>Hymenobacter</taxon>
    </lineage>
</organism>
<dbReference type="EMBL" id="JADQDM010000002">
    <property type="protein sequence ID" value="MBF9220615.1"/>
    <property type="molecule type" value="Genomic_DNA"/>
</dbReference>
<gene>
    <name evidence="2" type="ORF">I2H31_05815</name>
</gene>
<name>A0ABS0I0Y9_9BACT</name>
<feature type="chain" id="PRO_5045126176" evidence="1">
    <location>
        <begin position="24"/>
        <end position="121"/>
    </location>
</feature>
<comment type="caution">
    <text evidence="2">The sequence shown here is derived from an EMBL/GenBank/DDBJ whole genome shotgun (WGS) entry which is preliminary data.</text>
</comment>
<dbReference type="RefSeq" id="WP_196292057.1">
    <property type="nucleotide sequence ID" value="NZ_JADQDM010000002.1"/>
</dbReference>